<dbReference type="RefSeq" id="WP_368008514.1">
    <property type="nucleotide sequence ID" value="NZ_JAMXFF010000041.1"/>
</dbReference>
<name>A0ABT2N074_9CYAN</name>
<accession>A0ABT2N074</accession>
<evidence type="ECO:0008006" key="3">
    <source>
        <dbReference type="Google" id="ProtNLM"/>
    </source>
</evidence>
<dbReference type="EMBL" id="JAMXFF010000041">
    <property type="protein sequence ID" value="MCT7969037.1"/>
    <property type="molecule type" value="Genomic_DNA"/>
</dbReference>
<organism evidence="1 2">
    <name type="scientific">Laspinema palackyanum D2a</name>
    <dbReference type="NCBI Taxonomy" id="2953684"/>
    <lineage>
        <taxon>Bacteria</taxon>
        <taxon>Bacillati</taxon>
        <taxon>Cyanobacteriota</taxon>
        <taxon>Cyanophyceae</taxon>
        <taxon>Oscillatoriophycideae</taxon>
        <taxon>Oscillatoriales</taxon>
        <taxon>Laspinemataceae</taxon>
        <taxon>Laspinema</taxon>
        <taxon>Laspinema palackyanum</taxon>
    </lineage>
</organism>
<evidence type="ECO:0000313" key="2">
    <source>
        <dbReference type="Proteomes" id="UP001525890"/>
    </source>
</evidence>
<gene>
    <name evidence="1" type="ORF">NG799_22245</name>
</gene>
<keyword evidence="2" id="KW-1185">Reference proteome</keyword>
<proteinExistence type="predicted"/>
<sequence>MLRQIKHIFWTVRTYSDLSPDLYIRKQVNQTLSDRANLSLDEWFNCFWRSREISFSVVSFVYIQLEKYSGLQMGRVLPGDRLEQDLQLTLVSWFDWNLYLCDDFLDEFGIEIGDRFDLQTMGTVEDLVLCLHHLNCPPS</sequence>
<reference evidence="1 2" key="1">
    <citation type="journal article" date="2022" name="Front. Microbiol.">
        <title>High genomic differentiation and limited gene flow indicate recent cryptic speciation within the genus Laspinema (cyanobacteria).</title>
        <authorList>
            <person name="Stanojkovic A."/>
            <person name="Skoupy S."/>
            <person name="Skaloud P."/>
            <person name="Dvorak P."/>
        </authorList>
    </citation>
    <scope>NUCLEOTIDE SEQUENCE [LARGE SCALE GENOMIC DNA]</scope>
    <source>
        <strain evidence="1 2">D2a</strain>
    </source>
</reference>
<evidence type="ECO:0000313" key="1">
    <source>
        <dbReference type="EMBL" id="MCT7969037.1"/>
    </source>
</evidence>
<protein>
    <recommendedName>
        <fullName evidence="3">Acyl carrier protein</fullName>
    </recommendedName>
</protein>
<dbReference type="Proteomes" id="UP001525890">
    <property type="component" value="Unassembled WGS sequence"/>
</dbReference>
<comment type="caution">
    <text evidence="1">The sequence shown here is derived from an EMBL/GenBank/DDBJ whole genome shotgun (WGS) entry which is preliminary data.</text>
</comment>